<evidence type="ECO:0000256" key="5">
    <source>
        <dbReference type="PIRSR" id="PIRSR637944-1"/>
    </source>
</evidence>
<dbReference type="InterPro" id="IPR002109">
    <property type="entry name" value="Glutaredoxin"/>
</dbReference>
<dbReference type="InterPro" id="IPR013740">
    <property type="entry name" value="Redoxin"/>
</dbReference>
<dbReference type="InterPro" id="IPR011767">
    <property type="entry name" value="GLR_AS"/>
</dbReference>
<dbReference type="InterPro" id="IPR014025">
    <property type="entry name" value="Glutaredoxin_subgr"/>
</dbReference>
<dbReference type="Proteomes" id="UP001197378">
    <property type="component" value="Unassembled WGS sequence"/>
</dbReference>
<dbReference type="GO" id="GO:0045454">
    <property type="term" value="P:cell redox homeostasis"/>
    <property type="evidence" value="ECO:0007669"/>
    <property type="project" value="TreeGrafter"/>
</dbReference>
<dbReference type="InterPro" id="IPR036249">
    <property type="entry name" value="Thioredoxin-like_sf"/>
</dbReference>
<dbReference type="PANTHER" id="PTHR10430">
    <property type="entry name" value="PEROXIREDOXIN"/>
    <property type="match status" value="1"/>
</dbReference>
<dbReference type="GO" id="GO:0042744">
    <property type="term" value="P:hydrogen peroxide catabolic process"/>
    <property type="evidence" value="ECO:0007669"/>
    <property type="project" value="TreeGrafter"/>
</dbReference>
<dbReference type="CDD" id="cd03013">
    <property type="entry name" value="PRX5_like"/>
    <property type="match status" value="1"/>
</dbReference>
<evidence type="ECO:0000259" key="6">
    <source>
        <dbReference type="PROSITE" id="PS51352"/>
    </source>
</evidence>
<dbReference type="GO" id="GO:0005737">
    <property type="term" value="C:cytoplasm"/>
    <property type="evidence" value="ECO:0007669"/>
    <property type="project" value="TreeGrafter"/>
</dbReference>
<evidence type="ECO:0000256" key="3">
    <source>
        <dbReference type="ARBA" id="ARBA00023157"/>
    </source>
</evidence>
<dbReference type="AlphaFoldDB" id="A0AAE2YPA3"/>
<protein>
    <submittedName>
        <fullName evidence="7">Glutathione peroxidase</fullName>
    </submittedName>
</protein>
<feature type="domain" description="Thioredoxin" evidence="6">
    <location>
        <begin position="5"/>
        <end position="169"/>
    </location>
</feature>
<dbReference type="NCBIfam" id="TIGR02190">
    <property type="entry name" value="GlrX-dom"/>
    <property type="match status" value="1"/>
</dbReference>
<reference evidence="7" key="1">
    <citation type="journal article" date="2021" name="ISME J.">
        <title>Genomic evolution of the class Acidithiobacillia: deep-branching Proteobacteria living in extreme acidic conditions.</title>
        <authorList>
            <person name="Moya-Beltran A."/>
            <person name="Beard S."/>
            <person name="Rojas-Villalobos C."/>
            <person name="Issotta F."/>
            <person name="Gallardo Y."/>
            <person name="Ulloa R."/>
            <person name="Giaveno A."/>
            <person name="Degli Esposti M."/>
            <person name="Johnson D.B."/>
            <person name="Quatrini R."/>
        </authorList>
    </citation>
    <scope>NUCLEOTIDE SEQUENCE</scope>
    <source>
        <strain evidence="7">VAN18-1</strain>
    </source>
</reference>
<dbReference type="InterPro" id="IPR037944">
    <property type="entry name" value="PRX5-like"/>
</dbReference>
<evidence type="ECO:0000256" key="1">
    <source>
        <dbReference type="ARBA" id="ARBA00022559"/>
    </source>
</evidence>
<dbReference type="SUPFAM" id="SSF52833">
    <property type="entry name" value="Thioredoxin-like"/>
    <property type="match status" value="1"/>
</dbReference>
<feature type="active site" description="Cysteine sulfenic acid (-SOH) intermediate" evidence="5">
    <location>
        <position position="51"/>
    </location>
</feature>
<sequence>MKLSNMEGKAVPQVTFRTRENNQWKDVSTKELFAGKTVVVFALPGAFTPTCSSSHLPRYNELAPVLRENGVDSILCISVNDAFVMEAWAKELAVENVRLIPDGNAEFTAGMGMLVDKADLGFGRRSWRYSMLVKDGVVEKMFIEPDKPGDPFEVSDADTMLRYINPNAQDPAFITLFTREGCPHCARAKAMLQERNLPYEEVHTGMGTGISSRTVRAVSGRSTVPQIFIGGKHIGGADDLAKYLAAH</sequence>
<evidence type="ECO:0000313" key="7">
    <source>
        <dbReference type="EMBL" id="MBU2787500.1"/>
    </source>
</evidence>
<dbReference type="PANTHER" id="PTHR10430:SF16">
    <property type="entry name" value="PEROXIREDOXIN-5, MITOCHONDRIAL"/>
    <property type="match status" value="1"/>
</dbReference>
<proteinExistence type="predicted"/>
<organism evidence="7 8">
    <name type="scientific">Igneacidithiobacillus copahuensis</name>
    <dbReference type="NCBI Taxonomy" id="2724909"/>
    <lineage>
        <taxon>Bacteria</taxon>
        <taxon>Pseudomonadati</taxon>
        <taxon>Pseudomonadota</taxon>
        <taxon>Acidithiobacillia</taxon>
        <taxon>Acidithiobacillales</taxon>
        <taxon>Acidithiobacillaceae</taxon>
        <taxon>Igneacidithiobacillus</taxon>
    </lineage>
</organism>
<dbReference type="InterPro" id="IPR011906">
    <property type="entry name" value="Glutaredoxin_dom"/>
</dbReference>
<dbReference type="PROSITE" id="PS00195">
    <property type="entry name" value="GLUTAREDOXIN_1"/>
    <property type="match status" value="1"/>
</dbReference>
<comment type="caution">
    <text evidence="7">The sequence shown here is derived from an EMBL/GenBank/DDBJ whole genome shotgun (WGS) entry which is preliminary data.</text>
</comment>
<dbReference type="FunFam" id="3.40.30.10:FF:000160">
    <property type="entry name" value="Peroxiredoxin family protein/glutaredoxin"/>
    <property type="match status" value="1"/>
</dbReference>
<evidence type="ECO:0000313" key="8">
    <source>
        <dbReference type="Proteomes" id="UP001197378"/>
    </source>
</evidence>
<dbReference type="Pfam" id="PF00462">
    <property type="entry name" value="Glutaredoxin"/>
    <property type="match status" value="1"/>
</dbReference>
<gene>
    <name evidence="7" type="ORF">HFQ13_04620</name>
</gene>
<dbReference type="GO" id="GO:0008379">
    <property type="term" value="F:thioredoxin peroxidase activity"/>
    <property type="evidence" value="ECO:0007669"/>
    <property type="project" value="InterPro"/>
</dbReference>
<dbReference type="GO" id="GO:0034599">
    <property type="term" value="P:cellular response to oxidative stress"/>
    <property type="evidence" value="ECO:0007669"/>
    <property type="project" value="InterPro"/>
</dbReference>
<evidence type="ECO:0000256" key="4">
    <source>
        <dbReference type="ARBA" id="ARBA00023284"/>
    </source>
</evidence>
<keyword evidence="3" id="KW-1015">Disulfide bond</keyword>
<keyword evidence="8" id="KW-1185">Reference proteome</keyword>
<accession>A0AAE2YPA3</accession>
<keyword evidence="4" id="KW-0676">Redox-active center</keyword>
<dbReference type="EMBL" id="JAAXYO010000044">
    <property type="protein sequence ID" value="MBU2787500.1"/>
    <property type="molecule type" value="Genomic_DNA"/>
</dbReference>
<dbReference type="PROSITE" id="PS51352">
    <property type="entry name" value="THIOREDOXIN_2"/>
    <property type="match status" value="1"/>
</dbReference>
<dbReference type="PRINTS" id="PR00160">
    <property type="entry name" value="GLUTAREDOXIN"/>
</dbReference>
<evidence type="ECO:0000256" key="2">
    <source>
        <dbReference type="ARBA" id="ARBA00023002"/>
    </source>
</evidence>
<dbReference type="PROSITE" id="PS51354">
    <property type="entry name" value="GLUTAREDOXIN_2"/>
    <property type="match status" value="1"/>
</dbReference>
<keyword evidence="1 7" id="KW-0575">Peroxidase</keyword>
<dbReference type="RefSeq" id="WP_215873353.1">
    <property type="nucleotide sequence ID" value="NZ_JAAXYO010000044.1"/>
</dbReference>
<dbReference type="Pfam" id="PF08534">
    <property type="entry name" value="Redoxin"/>
    <property type="match status" value="1"/>
</dbReference>
<dbReference type="InterPro" id="IPR013766">
    <property type="entry name" value="Thioredoxin_domain"/>
</dbReference>
<dbReference type="Gene3D" id="3.40.30.10">
    <property type="entry name" value="Glutaredoxin"/>
    <property type="match status" value="2"/>
</dbReference>
<name>A0AAE2YPA3_9PROT</name>
<keyword evidence="2" id="KW-0560">Oxidoreductase</keyword>